<feature type="region of interest" description="Disordered" evidence="1">
    <location>
        <begin position="1"/>
        <end position="72"/>
    </location>
</feature>
<feature type="compositionally biased region" description="Low complexity" evidence="1">
    <location>
        <begin position="108"/>
        <end position="117"/>
    </location>
</feature>
<dbReference type="AlphaFoldDB" id="A0A9P6BX17"/>
<reference evidence="3" key="1">
    <citation type="submission" date="2020-11" db="EMBL/GenBank/DDBJ databases">
        <authorList>
            <consortium name="DOE Joint Genome Institute"/>
            <person name="Ahrendt S."/>
            <person name="Riley R."/>
            <person name="Andreopoulos W."/>
            <person name="Labutti K."/>
            <person name="Pangilinan J."/>
            <person name="Ruiz-Duenas F.J."/>
            <person name="Barrasa J.M."/>
            <person name="Sanchez-Garcia M."/>
            <person name="Camarero S."/>
            <person name="Miyauchi S."/>
            <person name="Serrano A."/>
            <person name="Linde D."/>
            <person name="Babiker R."/>
            <person name="Drula E."/>
            <person name="Ayuso-Fernandez I."/>
            <person name="Pacheco R."/>
            <person name="Padilla G."/>
            <person name="Ferreira P."/>
            <person name="Barriuso J."/>
            <person name="Kellner H."/>
            <person name="Castanera R."/>
            <person name="Alfaro M."/>
            <person name="Ramirez L."/>
            <person name="Pisabarro A.G."/>
            <person name="Kuo A."/>
            <person name="Tritt A."/>
            <person name="Lipzen A."/>
            <person name="He G."/>
            <person name="Yan M."/>
            <person name="Ng V."/>
            <person name="Cullen D."/>
            <person name="Martin F."/>
            <person name="Rosso M.-N."/>
            <person name="Henrissat B."/>
            <person name="Hibbett D."/>
            <person name="Martinez A.T."/>
            <person name="Grigoriev I.V."/>
        </authorList>
    </citation>
    <scope>NUCLEOTIDE SEQUENCE</scope>
    <source>
        <strain evidence="3">MF-IS2</strain>
    </source>
</reference>
<keyword evidence="4" id="KW-1185">Reference proteome</keyword>
<feature type="compositionally biased region" description="Basic and acidic residues" evidence="1">
    <location>
        <begin position="17"/>
        <end position="32"/>
    </location>
</feature>
<dbReference type="EMBL" id="MU151460">
    <property type="protein sequence ID" value="KAF9443556.1"/>
    <property type="molecule type" value="Genomic_DNA"/>
</dbReference>
<accession>A0A9P6BX17</accession>
<dbReference type="Proteomes" id="UP000807342">
    <property type="component" value="Unassembled WGS sequence"/>
</dbReference>
<comment type="caution">
    <text evidence="3">The sequence shown here is derived from an EMBL/GenBank/DDBJ whole genome shotgun (WGS) entry which is preliminary data.</text>
</comment>
<feature type="compositionally biased region" description="Basic and acidic residues" evidence="1">
    <location>
        <begin position="41"/>
        <end position="50"/>
    </location>
</feature>
<feature type="region of interest" description="Disordered" evidence="1">
    <location>
        <begin position="100"/>
        <end position="145"/>
    </location>
</feature>
<proteinExistence type="predicted"/>
<feature type="compositionally biased region" description="Low complexity" evidence="1">
    <location>
        <begin position="51"/>
        <end position="60"/>
    </location>
</feature>
<name>A0A9P6BX17_9AGAR</name>
<sequence length="396" mass="41340">MDPGATAIQCECTPCKPDPDEKKPGGDEDPKTKCPGGKCPPDGDKEDPKTKCPGGKCPPGDGDGDGDGDGSKKKCPGGICPPGDGGDSKKCPGGICPPDGGKEDPKTKCPGGKCPPGDGDGDGSKKKCPGGICPPGDGGDDTKGKKKCPGCPDGDGGDDPNKKCPGGKCPPDEKKCPGGKCPPGDDGCTGDDCPPKEKCPPGCVCPTKCPTAETVTVTATKTVTVNVPGVTGGPDADDCQNTKSAWPLRRMWNAAWQDHFYDTDGNMINYAGTIGFVEEYPPGRVFLSQVADTVPLWRCFWPLDLDHLYTADEAEFRAAVAKGCEAFPEPGSIGFLYKTQKCKSLPLYRLYSEQRKDHLYTSDSAERDNLIKTGVYKDEGITGYVLPNWGPGGPGT</sequence>
<evidence type="ECO:0000313" key="3">
    <source>
        <dbReference type="EMBL" id="KAF9443556.1"/>
    </source>
</evidence>
<dbReference type="InterPro" id="IPR043708">
    <property type="entry name" value="DUF5648"/>
</dbReference>
<evidence type="ECO:0000259" key="2">
    <source>
        <dbReference type="Pfam" id="PF18885"/>
    </source>
</evidence>
<dbReference type="OrthoDB" id="9971254at2759"/>
<organism evidence="3 4">
    <name type="scientific">Macrolepiota fuliginosa MF-IS2</name>
    <dbReference type="NCBI Taxonomy" id="1400762"/>
    <lineage>
        <taxon>Eukaryota</taxon>
        <taxon>Fungi</taxon>
        <taxon>Dikarya</taxon>
        <taxon>Basidiomycota</taxon>
        <taxon>Agaricomycotina</taxon>
        <taxon>Agaricomycetes</taxon>
        <taxon>Agaricomycetidae</taxon>
        <taxon>Agaricales</taxon>
        <taxon>Agaricineae</taxon>
        <taxon>Agaricaceae</taxon>
        <taxon>Macrolepiota</taxon>
    </lineage>
</organism>
<evidence type="ECO:0000313" key="4">
    <source>
        <dbReference type="Proteomes" id="UP000807342"/>
    </source>
</evidence>
<protein>
    <recommendedName>
        <fullName evidence="2">DUF5648 domain-containing protein</fullName>
    </recommendedName>
</protein>
<feature type="domain" description="DUF5648" evidence="2">
    <location>
        <begin position="248"/>
        <end position="386"/>
    </location>
</feature>
<evidence type="ECO:0000256" key="1">
    <source>
        <dbReference type="SAM" id="MobiDB-lite"/>
    </source>
</evidence>
<gene>
    <name evidence="3" type="ORF">P691DRAFT_737730</name>
</gene>
<dbReference type="Pfam" id="PF18885">
    <property type="entry name" value="DUF5648"/>
    <property type="match status" value="1"/>
</dbReference>